<keyword evidence="1" id="KW-0238">DNA-binding</keyword>
<evidence type="ECO:0000313" key="4">
    <source>
        <dbReference type="Proteomes" id="UP000789901"/>
    </source>
</evidence>
<dbReference type="InterPro" id="IPR009071">
    <property type="entry name" value="HMG_box_dom"/>
</dbReference>
<protein>
    <submittedName>
        <fullName evidence="3">24864_t:CDS:1</fullName>
    </submittedName>
</protein>
<dbReference type="Pfam" id="PF00505">
    <property type="entry name" value="HMG_box"/>
    <property type="match status" value="1"/>
</dbReference>
<keyword evidence="4" id="KW-1185">Reference proteome</keyword>
<evidence type="ECO:0000313" key="3">
    <source>
        <dbReference type="EMBL" id="CAG8841976.1"/>
    </source>
</evidence>
<proteinExistence type="predicted"/>
<dbReference type="PROSITE" id="PS50118">
    <property type="entry name" value="HMG_BOX_2"/>
    <property type="match status" value="1"/>
</dbReference>
<dbReference type="SUPFAM" id="SSF47095">
    <property type="entry name" value="HMG-box"/>
    <property type="match status" value="1"/>
</dbReference>
<organism evidence="3 4">
    <name type="scientific">Gigaspora margarita</name>
    <dbReference type="NCBI Taxonomy" id="4874"/>
    <lineage>
        <taxon>Eukaryota</taxon>
        <taxon>Fungi</taxon>
        <taxon>Fungi incertae sedis</taxon>
        <taxon>Mucoromycota</taxon>
        <taxon>Glomeromycotina</taxon>
        <taxon>Glomeromycetes</taxon>
        <taxon>Diversisporales</taxon>
        <taxon>Gigasporaceae</taxon>
        <taxon>Gigaspora</taxon>
    </lineage>
</organism>
<dbReference type="Gene3D" id="1.10.30.10">
    <property type="entry name" value="High mobility group box domain"/>
    <property type="match status" value="1"/>
</dbReference>
<feature type="non-terminal residue" evidence="3">
    <location>
        <position position="1"/>
    </location>
</feature>
<reference evidence="3 4" key="1">
    <citation type="submission" date="2021-06" db="EMBL/GenBank/DDBJ databases">
        <authorList>
            <person name="Kallberg Y."/>
            <person name="Tangrot J."/>
            <person name="Rosling A."/>
        </authorList>
    </citation>
    <scope>NUCLEOTIDE SEQUENCE [LARGE SCALE GENOMIC DNA]</scope>
    <source>
        <strain evidence="3 4">120-4 pot B 10/14</strain>
    </source>
</reference>
<dbReference type="EMBL" id="CAJVQB010067509">
    <property type="protein sequence ID" value="CAG8841976.1"/>
    <property type="molecule type" value="Genomic_DNA"/>
</dbReference>
<dbReference type="InterPro" id="IPR036910">
    <property type="entry name" value="HMG_box_dom_sf"/>
</dbReference>
<sequence>LLIREDATEKLKTVKEFPELNMYNPNIDTHQISKIAGNLWNKLPESEKAPYKNAI</sequence>
<comment type="caution">
    <text evidence="3">The sequence shown here is derived from an EMBL/GenBank/DDBJ whole genome shotgun (WGS) entry which is preliminary data.</text>
</comment>
<evidence type="ECO:0000259" key="2">
    <source>
        <dbReference type="PROSITE" id="PS50118"/>
    </source>
</evidence>
<evidence type="ECO:0000256" key="1">
    <source>
        <dbReference type="PROSITE-ProRule" id="PRU00267"/>
    </source>
</evidence>
<gene>
    <name evidence="3" type="ORF">GMARGA_LOCUS35736</name>
</gene>
<name>A0ABN7WWD0_GIGMA</name>
<dbReference type="CDD" id="cd00084">
    <property type="entry name" value="HMG-box_SF"/>
    <property type="match status" value="1"/>
</dbReference>
<accession>A0ABN7WWD0</accession>
<feature type="domain" description="HMG box" evidence="2">
    <location>
        <begin position="1"/>
        <end position="55"/>
    </location>
</feature>
<feature type="DNA-binding region" description="HMG box" evidence="1">
    <location>
        <begin position="1"/>
        <end position="55"/>
    </location>
</feature>
<dbReference type="Proteomes" id="UP000789901">
    <property type="component" value="Unassembled WGS sequence"/>
</dbReference>
<keyword evidence="1" id="KW-0539">Nucleus</keyword>